<dbReference type="Proteomes" id="UP001652740">
    <property type="component" value="Unplaced"/>
</dbReference>
<evidence type="ECO:0000256" key="1">
    <source>
        <dbReference type="SAM" id="MobiDB-lite"/>
    </source>
</evidence>
<name>A0ABM3MDG3_GALME</name>
<accession>A0ABM3MDG3</accession>
<sequence>MNNYNTYMENVRRSKNVALELLEDTKDMFEGIKVESPINNPNSGKFKNSDVDVEAGPSTSRDKSKKPTEFVKYGKITFNTTAILHHYPQIAKNKGCTENCLPNQSVSVATKKSDLNLAVDEIRVDNNNDVKSENKQSKITGAATRDNYNNNETAKVDCVINSDNTVEILKKPVKFTEEKLV</sequence>
<gene>
    <name evidence="3" type="primary">LOC128200342</name>
</gene>
<proteinExistence type="predicted"/>
<reference evidence="3" key="1">
    <citation type="submission" date="2025-08" db="UniProtKB">
        <authorList>
            <consortium name="RefSeq"/>
        </authorList>
    </citation>
    <scope>IDENTIFICATION</scope>
    <source>
        <tissue evidence="3">Whole larvae</tissue>
    </source>
</reference>
<dbReference type="RefSeq" id="XP_052749448.1">
    <property type="nucleotide sequence ID" value="XM_052893488.1"/>
</dbReference>
<dbReference type="GeneID" id="128200342"/>
<feature type="region of interest" description="Disordered" evidence="1">
    <location>
        <begin position="34"/>
        <end position="66"/>
    </location>
</feature>
<evidence type="ECO:0000313" key="2">
    <source>
        <dbReference type="Proteomes" id="UP001652740"/>
    </source>
</evidence>
<evidence type="ECO:0000313" key="3">
    <source>
        <dbReference type="RefSeq" id="XP_052749448.1"/>
    </source>
</evidence>
<protein>
    <submittedName>
        <fullName evidence="3">Uncharacterized protein LOC128200342</fullName>
    </submittedName>
</protein>
<organism evidence="2 3">
    <name type="scientific">Galleria mellonella</name>
    <name type="common">Greater wax moth</name>
    <dbReference type="NCBI Taxonomy" id="7137"/>
    <lineage>
        <taxon>Eukaryota</taxon>
        <taxon>Metazoa</taxon>
        <taxon>Ecdysozoa</taxon>
        <taxon>Arthropoda</taxon>
        <taxon>Hexapoda</taxon>
        <taxon>Insecta</taxon>
        <taxon>Pterygota</taxon>
        <taxon>Neoptera</taxon>
        <taxon>Endopterygota</taxon>
        <taxon>Lepidoptera</taxon>
        <taxon>Glossata</taxon>
        <taxon>Ditrysia</taxon>
        <taxon>Pyraloidea</taxon>
        <taxon>Pyralidae</taxon>
        <taxon>Galleriinae</taxon>
        <taxon>Galleria</taxon>
    </lineage>
</organism>
<keyword evidence="2" id="KW-1185">Reference proteome</keyword>
<feature type="compositionally biased region" description="Polar residues" evidence="1">
    <location>
        <begin position="37"/>
        <end position="46"/>
    </location>
</feature>